<proteinExistence type="predicted"/>
<dbReference type="RefSeq" id="WP_345251774.1">
    <property type="nucleotide sequence ID" value="NZ_BAABFO010000027.1"/>
</dbReference>
<dbReference type="Proteomes" id="UP001501671">
    <property type="component" value="Unassembled WGS sequence"/>
</dbReference>
<comment type="caution">
    <text evidence="4">The sequence shown here is derived from an EMBL/GenBank/DDBJ whole genome shotgun (WGS) entry which is preliminary data.</text>
</comment>
<feature type="transmembrane region" description="Helical" evidence="2">
    <location>
        <begin position="111"/>
        <end position="133"/>
    </location>
</feature>
<feature type="chain" id="PRO_5045077725" description="RcnB family protein" evidence="3">
    <location>
        <begin position="24"/>
        <end position="136"/>
    </location>
</feature>
<dbReference type="Gene3D" id="3.10.450.160">
    <property type="entry name" value="inner membrane protein cigr"/>
    <property type="match status" value="1"/>
</dbReference>
<evidence type="ECO:0000256" key="2">
    <source>
        <dbReference type="SAM" id="Phobius"/>
    </source>
</evidence>
<dbReference type="Pfam" id="PF11776">
    <property type="entry name" value="RcnB"/>
    <property type="match status" value="1"/>
</dbReference>
<gene>
    <name evidence="4" type="ORF">GCM10023144_41030</name>
</gene>
<evidence type="ECO:0000313" key="5">
    <source>
        <dbReference type="Proteomes" id="UP001501671"/>
    </source>
</evidence>
<dbReference type="InterPro" id="IPR024572">
    <property type="entry name" value="RcnB"/>
</dbReference>
<evidence type="ECO:0000256" key="1">
    <source>
        <dbReference type="SAM" id="MobiDB-lite"/>
    </source>
</evidence>
<evidence type="ECO:0000256" key="3">
    <source>
        <dbReference type="SAM" id="SignalP"/>
    </source>
</evidence>
<keyword evidence="2" id="KW-0812">Transmembrane</keyword>
<keyword evidence="2" id="KW-1133">Transmembrane helix</keyword>
<evidence type="ECO:0000313" key="4">
    <source>
        <dbReference type="EMBL" id="GAA4340905.1"/>
    </source>
</evidence>
<keyword evidence="2" id="KW-0472">Membrane</keyword>
<evidence type="ECO:0008006" key="6">
    <source>
        <dbReference type="Google" id="ProtNLM"/>
    </source>
</evidence>
<sequence>MIKQTLAVILAAGTMALAPAVHADGPHRGGHGGGHWHGQGHGPGPGHYHGPGPRWSGGRHWSGPPAYAYRPPAQVRWVRGARLPPVYRERYYVVNDWHARRLYRPAPGYQWVQVGADYLLVAIASGVIANIILSSR</sequence>
<keyword evidence="3" id="KW-0732">Signal</keyword>
<keyword evidence="5" id="KW-1185">Reference proteome</keyword>
<feature type="signal peptide" evidence="3">
    <location>
        <begin position="1"/>
        <end position="23"/>
    </location>
</feature>
<name>A0ABP8HLE8_9BURK</name>
<dbReference type="EMBL" id="BAABFO010000027">
    <property type="protein sequence ID" value="GAA4340905.1"/>
    <property type="molecule type" value="Genomic_DNA"/>
</dbReference>
<protein>
    <recommendedName>
        <fullName evidence="6">RcnB family protein</fullName>
    </recommendedName>
</protein>
<organism evidence="4 5">
    <name type="scientific">Pigmentiphaga soli</name>
    <dbReference type="NCBI Taxonomy" id="1007095"/>
    <lineage>
        <taxon>Bacteria</taxon>
        <taxon>Pseudomonadati</taxon>
        <taxon>Pseudomonadota</taxon>
        <taxon>Betaproteobacteria</taxon>
        <taxon>Burkholderiales</taxon>
        <taxon>Alcaligenaceae</taxon>
        <taxon>Pigmentiphaga</taxon>
    </lineage>
</organism>
<feature type="region of interest" description="Disordered" evidence="1">
    <location>
        <begin position="22"/>
        <end position="55"/>
    </location>
</feature>
<feature type="compositionally biased region" description="Gly residues" evidence="1">
    <location>
        <begin position="31"/>
        <end position="49"/>
    </location>
</feature>
<accession>A0ABP8HLE8</accession>
<reference evidence="5" key="1">
    <citation type="journal article" date="2019" name="Int. J. Syst. Evol. Microbiol.">
        <title>The Global Catalogue of Microorganisms (GCM) 10K type strain sequencing project: providing services to taxonomists for standard genome sequencing and annotation.</title>
        <authorList>
            <consortium name="The Broad Institute Genomics Platform"/>
            <consortium name="The Broad Institute Genome Sequencing Center for Infectious Disease"/>
            <person name="Wu L."/>
            <person name="Ma J."/>
        </authorList>
    </citation>
    <scope>NUCLEOTIDE SEQUENCE [LARGE SCALE GENOMIC DNA]</scope>
    <source>
        <strain evidence="5">JCM 17666</strain>
    </source>
</reference>